<dbReference type="Pfam" id="PF00583">
    <property type="entry name" value="Acetyltransf_1"/>
    <property type="match status" value="1"/>
</dbReference>
<evidence type="ECO:0000256" key="1">
    <source>
        <dbReference type="ARBA" id="ARBA00022679"/>
    </source>
</evidence>
<keyword evidence="1 4" id="KW-0808">Transferase</keyword>
<accession>A0A2U8WK17</accession>
<evidence type="ECO:0000259" key="3">
    <source>
        <dbReference type="PROSITE" id="PS51186"/>
    </source>
</evidence>
<dbReference type="InterPro" id="IPR016181">
    <property type="entry name" value="Acyl_CoA_acyltransferase"/>
</dbReference>
<organism evidence="4 5">
    <name type="scientific">Methylobacterium terrae</name>
    <dbReference type="NCBI Taxonomy" id="2202827"/>
    <lineage>
        <taxon>Bacteria</taxon>
        <taxon>Pseudomonadati</taxon>
        <taxon>Pseudomonadota</taxon>
        <taxon>Alphaproteobacteria</taxon>
        <taxon>Hyphomicrobiales</taxon>
        <taxon>Methylobacteriaceae</taxon>
        <taxon>Methylobacterium</taxon>
    </lineage>
</organism>
<sequence>MIRPAAPADHPALARLFREMQAYYAVSCPGPDEIEASLAGRPAGTEILVAEEGTDLAGFAAFSAIYPGPGLAGGLFLKELFVGGRHRGAGHGRALVRAVAGQAVARGLTRVDWTADAGKPELLAFYEGLGAAQKPDKVFFRLDGEGLARLGGGSAATSRASEQ</sequence>
<proteinExistence type="predicted"/>
<dbReference type="PANTHER" id="PTHR10545:SF29">
    <property type="entry name" value="GH14572P-RELATED"/>
    <property type="match status" value="1"/>
</dbReference>
<evidence type="ECO:0000313" key="4">
    <source>
        <dbReference type="EMBL" id="AWN46575.1"/>
    </source>
</evidence>
<protein>
    <submittedName>
        <fullName evidence="4">GNAT family N-acetyltransferase</fullName>
    </submittedName>
</protein>
<dbReference type="GO" id="GO:0008080">
    <property type="term" value="F:N-acetyltransferase activity"/>
    <property type="evidence" value="ECO:0007669"/>
    <property type="project" value="TreeGrafter"/>
</dbReference>
<dbReference type="EMBL" id="CP029553">
    <property type="protein sequence ID" value="AWN46575.1"/>
    <property type="molecule type" value="Genomic_DNA"/>
</dbReference>
<dbReference type="Proteomes" id="UP000245444">
    <property type="component" value="Chromosome"/>
</dbReference>
<evidence type="ECO:0000313" key="5">
    <source>
        <dbReference type="Proteomes" id="UP000245444"/>
    </source>
</evidence>
<reference evidence="4 5" key="1">
    <citation type="submission" date="2018-05" db="EMBL/GenBank/DDBJ databases">
        <title>Complete Genome Sequence of Methylobacterium sp. 17Sr1-28.</title>
        <authorList>
            <person name="Srinivasan S."/>
        </authorList>
    </citation>
    <scope>NUCLEOTIDE SEQUENCE [LARGE SCALE GENOMIC DNA]</scope>
    <source>
        <strain evidence="4 5">17Sr1-28</strain>
    </source>
</reference>
<dbReference type="AlphaFoldDB" id="A0A2U8WK17"/>
<dbReference type="KEGG" id="mtea:DK419_09840"/>
<keyword evidence="2" id="KW-0012">Acyltransferase</keyword>
<dbReference type="InterPro" id="IPR000182">
    <property type="entry name" value="GNAT_dom"/>
</dbReference>
<dbReference type="RefSeq" id="WP_109958919.1">
    <property type="nucleotide sequence ID" value="NZ_CP029553.1"/>
</dbReference>
<dbReference type="PROSITE" id="PS51186">
    <property type="entry name" value="GNAT"/>
    <property type="match status" value="1"/>
</dbReference>
<gene>
    <name evidence="4" type="ORF">DK419_09840</name>
</gene>
<dbReference type="PANTHER" id="PTHR10545">
    <property type="entry name" value="DIAMINE N-ACETYLTRANSFERASE"/>
    <property type="match status" value="1"/>
</dbReference>
<name>A0A2U8WK17_9HYPH</name>
<dbReference type="SUPFAM" id="SSF55729">
    <property type="entry name" value="Acyl-CoA N-acyltransferases (Nat)"/>
    <property type="match status" value="1"/>
</dbReference>
<dbReference type="OrthoDB" id="7995647at2"/>
<feature type="domain" description="N-acetyltransferase" evidence="3">
    <location>
        <begin position="1"/>
        <end position="152"/>
    </location>
</feature>
<keyword evidence="5" id="KW-1185">Reference proteome</keyword>
<dbReference type="Gene3D" id="3.40.630.30">
    <property type="match status" value="1"/>
</dbReference>
<dbReference type="InterPro" id="IPR051016">
    <property type="entry name" value="Diverse_Substrate_AcTransf"/>
</dbReference>
<evidence type="ECO:0000256" key="2">
    <source>
        <dbReference type="ARBA" id="ARBA00023315"/>
    </source>
</evidence>